<dbReference type="InterPro" id="IPR051449">
    <property type="entry name" value="ABC-2_transporter_component"/>
</dbReference>
<organism evidence="8 9">
    <name type="scientific">Ranatra chinensis</name>
    <dbReference type="NCBI Taxonomy" id="642074"/>
    <lineage>
        <taxon>Eukaryota</taxon>
        <taxon>Metazoa</taxon>
        <taxon>Ecdysozoa</taxon>
        <taxon>Arthropoda</taxon>
        <taxon>Hexapoda</taxon>
        <taxon>Insecta</taxon>
        <taxon>Pterygota</taxon>
        <taxon>Neoptera</taxon>
        <taxon>Paraneoptera</taxon>
        <taxon>Hemiptera</taxon>
        <taxon>Heteroptera</taxon>
        <taxon>Panheteroptera</taxon>
        <taxon>Nepomorpha</taxon>
        <taxon>Nepidae</taxon>
        <taxon>Ranatrinae</taxon>
        <taxon>Ranatra</taxon>
    </lineage>
</organism>
<dbReference type="Proteomes" id="UP001558652">
    <property type="component" value="Unassembled WGS sequence"/>
</dbReference>
<accession>A0ABD0YW76</accession>
<feature type="transmembrane region" description="Helical" evidence="6">
    <location>
        <begin position="35"/>
        <end position="56"/>
    </location>
</feature>
<feature type="domain" description="ABC-2 type transporter transmembrane" evidence="7">
    <location>
        <begin position="2"/>
        <end position="140"/>
    </location>
</feature>
<proteinExistence type="predicted"/>
<keyword evidence="2" id="KW-1003">Cell membrane</keyword>
<evidence type="ECO:0000256" key="5">
    <source>
        <dbReference type="ARBA" id="ARBA00023136"/>
    </source>
</evidence>
<dbReference type="EMBL" id="JBFDAA010000006">
    <property type="protein sequence ID" value="KAL1131607.1"/>
    <property type="molecule type" value="Genomic_DNA"/>
</dbReference>
<protein>
    <recommendedName>
        <fullName evidence="7">ABC-2 type transporter transmembrane domain-containing protein</fullName>
    </recommendedName>
</protein>
<evidence type="ECO:0000256" key="2">
    <source>
        <dbReference type="ARBA" id="ARBA00022475"/>
    </source>
</evidence>
<evidence type="ECO:0000256" key="6">
    <source>
        <dbReference type="SAM" id="Phobius"/>
    </source>
</evidence>
<dbReference type="PANTHER" id="PTHR30294:SF38">
    <property type="entry name" value="TRANSPORT PERMEASE PROTEIN"/>
    <property type="match status" value="1"/>
</dbReference>
<dbReference type="Pfam" id="PF01061">
    <property type="entry name" value="ABC2_membrane"/>
    <property type="match status" value="1"/>
</dbReference>
<evidence type="ECO:0000313" key="9">
    <source>
        <dbReference type="Proteomes" id="UP001558652"/>
    </source>
</evidence>
<keyword evidence="4 6" id="KW-1133">Transmembrane helix</keyword>
<feature type="transmembrane region" description="Helical" evidence="6">
    <location>
        <begin position="158"/>
        <end position="179"/>
    </location>
</feature>
<comment type="caution">
    <text evidence="8">The sequence shown here is derived from an EMBL/GenBank/DDBJ whole genome shotgun (WGS) entry which is preliminary data.</text>
</comment>
<keyword evidence="9" id="KW-1185">Reference proteome</keyword>
<name>A0ABD0YW76_9HEMI</name>
<reference evidence="8 9" key="1">
    <citation type="submission" date="2024-07" db="EMBL/GenBank/DDBJ databases">
        <title>Chromosome-level genome assembly of the water stick insect Ranatra chinensis (Heteroptera: Nepidae).</title>
        <authorList>
            <person name="Liu X."/>
        </authorList>
    </citation>
    <scope>NUCLEOTIDE SEQUENCE [LARGE SCALE GENOMIC DNA]</scope>
    <source>
        <strain evidence="8">Cailab_2021Rc</strain>
        <tissue evidence="8">Muscle</tissue>
    </source>
</reference>
<feature type="transmembrane region" description="Helical" evidence="6">
    <location>
        <begin position="68"/>
        <end position="86"/>
    </location>
</feature>
<feature type="transmembrane region" description="Helical" evidence="6">
    <location>
        <begin position="98"/>
        <end position="117"/>
    </location>
</feature>
<evidence type="ECO:0000256" key="1">
    <source>
        <dbReference type="ARBA" id="ARBA00004651"/>
    </source>
</evidence>
<evidence type="ECO:0000256" key="3">
    <source>
        <dbReference type="ARBA" id="ARBA00022692"/>
    </source>
</evidence>
<comment type="subcellular location">
    <subcellularLocation>
        <location evidence="1">Cell membrane</location>
        <topology evidence="1">Multi-pass membrane protein</topology>
    </subcellularLocation>
</comment>
<evidence type="ECO:0000313" key="8">
    <source>
        <dbReference type="EMBL" id="KAL1131607.1"/>
    </source>
</evidence>
<sequence>MMFTSGAVMMEKIIGLLERSMVAGMTYFEIIGAHLVVQFLLMALQTAIMLLVFYIFYSNPFLGDAKLVIALLFAVEVVGITYGFLLTEIFETERMVSYAGIGTTLAVFTLGGIIWPIDGAHALIRSCAWAFPVAPAVQSYNSIASKGYSMSHGSVYRGFLSCLIWSALFSALALILAKVKKQRRTSTKR</sequence>
<dbReference type="PANTHER" id="PTHR30294">
    <property type="entry name" value="MEMBRANE COMPONENT OF ABC TRANSPORTER YHHJ-RELATED"/>
    <property type="match status" value="1"/>
</dbReference>
<evidence type="ECO:0000256" key="4">
    <source>
        <dbReference type="ARBA" id="ARBA00022989"/>
    </source>
</evidence>
<dbReference type="InterPro" id="IPR013525">
    <property type="entry name" value="ABC2_TM"/>
</dbReference>
<keyword evidence="5 6" id="KW-0472">Membrane</keyword>
<evidence type="ECO:0000259" key="7">
    <source>
        <dbReference type="Pfam" id="PF01061"/>
    </source>
</evidence>
<dbReference type="GO" id="GO:0005886">
    <property type="term" value="C:plasma membrane"/>
    <property type="evidence" value="ECO:0007669"/>
    <property type="project" value="UniProtKB-SubCell"/>
</dbReference>
<gene>
    <name evidence="8" type="ORF">AAG570_011221</name>
</gene>
<dbReference type="AlphaFoldDB" id="A0ABD0YW76"/>
<keyword evidence="3 6" id="KW-0812">Transmembrane</keyword>